<dbReference type="SUPFAM" id="SSF54285">
    <property type="entry name" value="MoaD/ThiS"/>
    <property type="match status" value="1"/>
</dbReference>
<dbReference type="GO" id="GO:0032447">
    <property type="term" value="P:protein urmylation"/>
    <property type="evidence" value="ECO:0007669"/>
    <property type="project" value="UniProtKB-UniRule"/>
</dbReference>
<dbReference type="CDD" id="cd01764">
    <property type="entry name" value="Ubl_Urm1"/>
    <property type="match status" value="1"/>
</dbReference>
<keyword evidence="3 5" id="KW-0819">tRNA processing</keyword>
<feature type="cross-link" description="Glycyl lysine isopeptide (Gly-Lys) (interchain with K-? in acceptor proteins)" evidence="5">
    <location>
        <position position="103"/>
    </location>
</feature>
<dbReference type="GO" id="GO:0005829">
    <property type="term" value="C:cytosol"/>
    <property type="evidence" value="ECO:0007669"/>
    <property type="project" value="UniProtKB-UniRule"/>
</dbReference>
<dbReference type="PIRSF" id="PIRSF037379">
    <property type="entry name" value="Ubiquitin-related_modifier_1"/>
    <property type="match status" value="1"/>
</dbReference>
<dbReference type="EMBL" id="JBJJXI010000108">
    <property type="protein sequence ID" value="KAL3391635.1"/>
    <property type="molecule type" value="Genomic_DNA"/>
</dbReference>
<dbReference type="PANTHER" id="PTHR14986">
    <property type="entry name" value="RURM1 PROTEIN"/>
    <property type="match status" value="1"/>
</dbReference>
<comment type="similarity">
    <text evidence="5 6">Belongs to the URM1 family.</text>
</comment>
<keyword evidence="1 5" id="KW-0963">Cytoplasm</keyword>
<protein>
    <recommendedName>
        <fullName evidence="5">Ubiquitin-related modifier 1 homolog</fullName>
    </recommendedName>
</protein>
<sequence length="103" mass="11882">MNQTDLPIVIEFGGGAEYLFDNKTKHNIVLPAKPQWTLGELILWMRDNMLQDKEREDLFVQDETIRPGILVLVNETDWELLDEGNYKLQPNDNVLFISTLHGG</sequence>
<organism evidence="7 8">
    <name type="scientific">Trichogramma kaykai</name>
    <dbReference type="NCBI Taxonomy" id="54128"/>
    <lineage>
        <taxon>Eukaryota</taxon>
        <taxon>Metazoa</taxon>
        <taxon>Ecdysozoa</taxon>
        <taxon>Arthropoda</taxon>
        <taxon>Hexapoda</taxon>
        <taxon>Insecta</taxon>
        <taxon>Pterygota</taxon>
        <taxon>Neoptera</taxon>
        <taxon>Endopterygota</taxon>
        <taxon>Hymenoptera</taxon>
        <taxon>Apocrita</taxon>
        <taxon>Proctotrupomorpha</taxon>
        <taxon>Chalcidoidea</taxon>
        <taxon>Trichogrammatidae</taxon>
        <taxon>Trichogramma</taxon>
    </lineage>
</organism>
<comment type="subcellular location">
    <subcellularLocation>
        <location evidence="5 6">Cytoplasm</location>
    </subcellularLocation>
</comment>
<evidence type="ECO:0000313" key="8">
    <source>
        <dbReference type="Proteomes" id="UP001627154"/>
    </source>
</evidence>
<dbReference type="Gene3D" id="3.10.20.30">
    <property type="match status" value="1"/>
</dbReference>
<evidence type="ECO:0000256" key="5">
    <source>
        <dbReference type="HAMAP-Rule" id="MF_03048"/>
    </source>
</evidence>
<accession>A0ABD2WFZ9</accession>
<dbReference type="GO" id="GO:0034227">
    <property type="term" value="P:tRNA thio-modification"/>
    <property type="evidence" value="ECO:0007669"/>
    <property type="project" value="UniProtKB-UniRule"/>
</dbReference>
<evidence type="ECO:0000256" key="4">
    <source>
        <dbReference type="ARBA" id="ARBA00022786"/>
    </source>
</evidence>
<comment type="function">
    <text evidence="5">Acts as a sulfur carrier required for 2-thiolation of mcm(5)S(2)U at tRNA wobble positions of cytosolic tRNA(Lys), tRNA(Glu) and tRNA(Gln). Serves as sulfur donor in tRNA 2-thiolation reaction by being thiocarboxylated (-COSH) at its C-terminus by the MOCS3/UBA4 homolog. The sulfur is then transferred to tRNA to form 2-thiolation of mcm(5)S(2)U. Also acts as a ubiquitin-like protein (UBL) that is covalently conjugated via an isopeptide bond to lysine residues of target proteins. The thiocarboxylated form serves as substrate for conjugation and oxidative stress specifically induces the formation of UBL-protein conjugates.</text>
</comment>
<evidence type="ECO:0000313" key="7">
    <source>
        <dbReference type="EMBL" id="KAL3391635.1"/>
    </source>
</evidence>
<evidence type="ECO:0000256" key="1">
    <source>
        <dbReference type="ARBA" id="ARBA00022490"/>
    </source>
</evidence>
<evidence type="ECO:0000256" key="6">
    <source>
        <dbReference type="RuleBase" id="RU361182"/>
    </source>
</evidence>
<comment type="caution">
    <text evidence="7">The sequence shown here is derived from an EMBL/GenBank/DDBJ whole genome shotgun (WGS) entry which is preliminary data.</text>
</comment>
<dbReference type="InterPro" id="IPR015221">
    <property type="entry name" value="Urm1"/>
</dbReference>
<name>A0ABD2WFZ9_9HYME</name>
<dbReference type="GO" id="GO:0002098">
    <property type="term" value="P:tRNA wobble uridine modification"/>
    <property type="evidence" value="ECO:0007669"/>
    <property type="project" value="UniProtKB-UniRule"/>
</dbReference>
<dbReference type="Pfam" id="PF09138">
    <property type="entry name" value="Urm1"/>
    <property type="match status" value="1"/>
</dbReference>
<dbReference type="Proteomes" id="UP001627154">
    <property type="component" value="Unassembled WGS sequence"/>
</dbReference>
<keyword evidence="4 5" id="KW-0833">Ubl conjugation pathway</keyword>
<proteinExistence type="inferred from homology"/>
<reference evidence="7 8" key="1">
    <citation type="journal article" date="2024" name="bioRxiv">
        <title>A reference genome for Trichogramma kaykai: A tiny desert-dwelling parasitoid wasp with competing sex-ratio distorters.</title>
        <authorList>
            <person name="Culotta J."/>
            <person name="Lindsey A.R."/>
        </authorList>
    </citation>
    <scope>NUCLEOTIDE SEQUENCE [LARGE SCALE GENOMIC DNA]</scope>
    <source>
        <strain evidence="7 8">KSX58</strain>
    </source>
</reference>
<keyword evidence="2 5" id="KW-1017">Isopeptide bond</keyword>
<gene>
    <name evidence="7" type="ORF">TKK_013568</name>
</gene>
<dbReference type="InterPro" id="IPR016155">
    <property type="entry name" value="Mopterin_synth/thiamin_S_b"/>
</dbReference>
<comment type="PTM">
    <text evidence="5">C-terminal thiocarboxylation occurs in 2 steps, it is first acyl-adenylated (-COAMP) via the hesA/moeB/thiF part of the MOCS3/UBA4 homolog, then thiocarboxylated (-COSH) via the rhodanese domain of the MOCS3/UBA4 homolog.</text>
</comment>
<keyword evidence="8" id="KW-1185">Reference proteome</keyword>
<feature type="modified residue" description="1-thioglycine" evidence="5">
    <location>
        <position position="103"/>
    </location>
</feature>
<evidence type="ECO:0000256" key="2">
    <source>
        <dbReference type="ARBA" id="ARBA00022499"/>
    </source>
</evidence>
<comment type="pathway">
    <text evidence="5 6">tRNA modification; 5-methoxycarbonylmethyl-2-thiouridine-tRNA biosynthesis.</text>
</comment>
<dbReference type="InterPro" id="IPR012675">
    <property type="entry name" value="Beta-grasp_dom_sf"/>
</dbReference>
<dbReference type="HAMAP" id="MF_03048">
    <property type="entry name" value="Urm1"/>
    <property type="match status" value="1"/>
</dbReference>
<evidence type="ECO:0000256" key="3">
    <source>
        <dbReference type="ARBA" id="ARBA00022694"/>
    </source>
</evidence>
<dbReference type="AlphaFoldDB" id="A0ABD2WFZ9"/>